<evidence type="ECO:0000313" key="1">
    <source>
        <dbReference type="EMBL" id="TDQ40845.1"/>
    </source>
</evidence>
<gene>
    <name evidence="1" type="ORF">EV213_105191</name>
</gene>
<dbReference type="PANTHER" id="PTHR10885">
    <property type="entry name" value="ISOPENTENYL-DIPHOSPHATE DELTA-ISOMERASE"/>
    <property type="match status" value="1"/>
</dbReference>
<name>A0A4R6U8B0_9BACI</name>
<dbReference type="GO" id="GO:0003824">
    <property type="term" value="F:catalytic activity"/>
    <property type="evidence" value="ECO:0007669"/>
    <property type="project" value="UniProtKB-ARBA"/>
</dbReference>
<sequence length="205" mass="23286">MKTEQLAVFNEAMERIGVASREEVHRKGHWHETFHCWIAYREGETIRLLFQMRSPNVKDFKGLLDITAAGHLLAEETVLDGVREVEEELGLPITMEDIVQVATIPCTIEEGTFIDREFVHVFLYGKKVPFEAFHVQVEEVAGLYEADLDHFVSLWNGERGSIHVTGFAVGNGKQRQTTIEVTKGAFVPHPDHYVQTLIDALKKTL</sequence>
<organism evidence="1 2">
    <name type="scientific">Aureibacillus halotolerans</name>
    <dbReference type="NCBI Taxonomy" id="1508390"/>
    <lineage>
        <taxon>Bacteria</taxon>
        <taxon>Bacillati</taxon>
        <taxon>Bacillota</taxon>
        <taxon>Bacilli</taxon>
        <taxon>Bacillales</taxon>
        <taxon>Bacillaceae</taxon>
        <taxon>Aureibacillus</taxon>
    </lineage>
</organism>
<dbReference type="AlphaFoldDB" id="A0A4R6U8B0"/>
<comment type="caution">
    <text evidence="1">The sequence shown here is derived from an EMBL/GenBank/DDBJ whole genome shotgun (WGS) entry which is preliminary data.</text>
</comment>
<dbReference type="SUPFAM" id="SSF55811">
    <property type="entry name" value="Nudix"/>
    <property type="match status" value="1"/>
</dbReference>
<proteinExistence type="predicted"/>
<dbReference type="InterPro" id="IPR015797">
    <property type="entry name" value="NUDIX_hydrolase-like_dom_sf"/>
</dbReference>
<keyword evidence="2" id="KW-1185">Reference proteome</keyword>
<dbReference type="Proteomes" id="UP000295632">
    <property type="component" value="Unassembled WGS sequence"/>
</dbReference>
<evidence type="ECO:0000313" key="2">
    <source>
        <dbReference type="Proteomes" id="UP000295632"/>
    </source>
</evidence>
<dbReference type="RefSeq" id="WP_133580032.1">
    <property type="nucleotide sequence ID" value="NZ_SNYJ01000005.1"/>
</dbReference>
<reference evidence="1 2" key="1">
    <citation type="submission" date="2019-03" db="EMBL/GenBank/DDBJ databases">
        <title>Genomic Encyclopedia of Type Strains, Phase IV (KMG-IV): sequencing the most valuable type-strain genomes for metagenomic binning, comparative biology and taxonomic classification.</title>
        <authorList>
            <person name="Goeker M."/>
        </authorList>
    </citation>
    <scope>NUCLEOTIDE SEQUENCE [LARGE SCALE GENOMIC DNA]</scope>
    <source>
        <strain evidence="1 2">DSM 28697</strain>
    </source>
</reference>
<dbReference type="PANTHER" id="PTHR10885:SF0">
    <property type="entry name" value="ISOPENTENYL-DIPHOSPHATE DELTA-ISOMERASE"/>
    <property type="match status" value="1"/>
</dbReference>
<protein>
    <submittedName>
        <fullName evidence="1">Uncharacterized protein</fullName>
    </submittedName>
</protein>
<dbReference type="EMBL" id="SNYJ01000005">
    <property type="protein sequence ID" value="TDQ40845.1"/>
    <property type="molecule type" value="Genomic_DNA"/>
</dbReference>
<dbReference type="Gene3D" id="3.90.79.10">
    <property type="entry name" value="Nucleoside Triphosphate Pyrophosphohydrolase"/>
    <property type="match status" value="1"/>
</dbReference>
<accession>A0A4R6U8B0</accession>
<dbReference type="OrthoDB" id="9780586at2"/>
<dbReference type="CDD" id="cd04692">
    <property type="entry name" value="NUDIX_Hydrolase"/>
    <property type="match status" value="1"/>
</dbReference>